<dbReference type="SUPFAM" id="SSF55021">
    <property type="entry name" value="ACT-like"/>
    <property type="match status" value="1"/>
</dbReference>
<evidence type="ECO:0000256" key="6">
    <source>
        <dbReference type="ARBA" id="ARBA00023136"/>
    </source>
</evidence>
<keyword evidence="10" id="KW-1185">Reference proteome</keyword>
<reference evidence="9 10" key="1">
    <citation type="journal article" date="2009" name="Int. J. Syst. Evol. Microbiol.">
        <title>Paenibacillus contaminans sp. nov., isolated from a contaminated laboratory plate.</title>
        <authorList>
            <person name="Chou J.H."/>
            <person name="Lee J.H."/>
            <person name="Lin M.C."/>
            <person name="Chang P.S."/>
            <person name="Arun A.B."/>
            <person name="Young C.C."/>
            <person name="Chen W.M."/>
        </authorList>
    </citation>
    <scope>NUCLEOTIDE SEQUENCE [LARGE SCALE GENOMIC DNA]</scope>
    <source>
        <strain evidence="9 10">CKOBP-6</strain>
    </source>
</reference>
<keyword evidence="3" id="KW-1003">Cell membrane</keyword>
<protein>
    <submittedName>
        <fullName evidence="9">Magnesium transporter MgtC</fullName>
    </submittedName>
</protein>
<feature type="transmembrane region" description="Helical" evidence="7">
    <location>
        <begin position="12"/>
        <end position="28"/>
    </location>
</feature>
<dbReference type="Gene3D" id="3.30.70.260">
    <property type="match status" value="1"/>
</dbReference>
<keyword evidence="5 7" id="KW-1133">Transmembrane helix</keyword>
<comment type="caution">
    <text evidence="9">The sequence shown here is derived from an EMBL/GenBank/DDBJ whole genome shotgun (WGS) entry which is preliminary data.</text>
</comment>
<dbReference type="InterPro" id="IPR003416">
    <property type="entry name" value="MgtC/SapB/SrpB/YhiD_fam"/>
</dbReference>
<proteinExistence type="inferred from homology"/>
<evidence type="ECO:0000259" key="8">
    <source>
        <dbReference type="PROSITE" id="PS51671"/>
    </source>
</evidence>
<feature type="transmembrane region" description="Helical" evidence="7">
    <location>
        <begin position="40"/>
        <end position="63"/>
    </location>
</feature>
<dbReference type="InterPro" id="IPR002912">
    <property type="entry name" value="ACT_dom"/>
</dbReference>
<dbReference type="OrthoDB" id="9811198at2"/>
<sequence length="230" mass="25011">MSPWEIDPLHLTLRLVLALVLGGLIGFERERHSHAAGFRTNILVCLGSTLIMLLSMYGFSAFVDEYNVRMDPARLAAQVLPGIGFLGAGVILRNGLSVTGLTTSATLLVVAAIGLSVGAGFYYAAVLSTFMVLLSLWVLNIVEKKYFRDKRVYAIKIRTLNQPGTLGRISGLLDEKGVDVRKLSMEEEQKEDGSNIVYVTLSVKIPKPSVLVPLIEGIERLHGITGVSVE</sequence>
<dbReference type="RefSeq" id="WP_113034020.1">
    <property type="nucleotide sequence ID" value="NZ_QMFB01000018.1"/>
</dbReference>
<evidence type="ECO:0000313" key="9">
    <source>
        <dbReference type="EMBL" id="RAV17655.1"/>
    </source>
</evidence>
<dbReference type="Pfam" id="PF02308">
    <property type="entry name" value="MgtC"/>
    <property type="match status" value="1"/>
</dbReference>
<dbReference type="PROSITE" id="PS51671">
    <property type="entry name" value="ACT"/>
    <property type="match status" value="1"/>
</dbReference>
<comment type="subcellular location">
    <subcellularLocation>
        <location evidence="1">Cell membrane</location>
        <topology evidence="1">Multi-pass membrane protein</topology>
    </subcellularLocation>
</comment>
<keyword evidence="4 7" id="KW-0812">Transmembrane</keyword>
<dbReference type="Pfam" id="PF13291">
    <property type="entry name" value="ACT_4"/>
    <property type="match status" value="1"/>
</dbReference>
<keyword evidence="6 7" id="KW-0472">Membrane</keyword>
<evidence type="ECO:0000256" key="4">
    <source>
        <dbReference type="ARBA" id="ARBA00022692"/>
    </source>
</evidence>
<evidence type="ECO:0000256" key="5">
    <source>
        <dbReference type="ARBA" id="ARBA00022989"/>
    </source>
</evidence>
<dbReference type="PANTHER" id="PTHR33778">
    <property type="entry name" value="PROTEIN MGTC"/>
    <property type="match status" value="1"/>
</dbReference>
<evidence type="ECO:0000256" key="1">
    <source>
        <dbReference type="ARBA" id="ARBA00004651"/>
    </source>
</evidence>
<feature type="domain" description="ACT" evidence="8">
    <location>
        <begin position="154"/>
        <end position="230"/>
    </location>
</feature>
<evidence type="ECO:0000256" key="7">
    <source>
        <dbReference type="SAM" id="Phobius"/>
    </source>
</evidence>
<dbReference type="EMBL" id="QMFB01000018">
    <property type="protein sequence ID" value="RAV17655.1"/>
    <property type="molecule type" value="Genomic_DNA"/>
</dbReference>
<dbReference type="PRINTS" id="PR01837">
    <property type="entry name" value="MGTCSAPBPROT"/>
</dbReference>
<dbReference type="InterPro" id="IPR045865">
    <property type="entry name" value="ACT-like_dom_sf"/>
</dbReference>
<dbReference type="Proteomes" id="UP000250369">
    <property type="component" value="Unassembled WGS sequence"/>
</dbReference>
<feature type="transmembrane region" description="Helical" evidence="7">
    <location>
        <begin position="121"/>
        <end position="142"/>
    </location>
</feature>
<feature type="transmembrane region" description="Helical" evidence="7">
    <location>
        <begin position="75"/>
        <end position="92"/>
    </location>
</feature>
<dbReference type="PANTHER" id="PTHR33778:SF1">
    <property type="entry name" value="MAGNESIUM TRANSPORTER YHID-RELATED"/>
    <property type="match status" value="1"/>
</dbReference>
<evidence type="ECO:0000256" key="3">
    <source>
        <dbReference type="ARBA" id="ARBA00022475"/>
    </source>
</evidence>
<dbReference type="GO" id="GO:0005886">
    <property type="term" value="C:plasma membrane"/>
    <property type="evidence" value="ECO:0007669"/>
    <property type="project" value="UniProtKB-SubCell"/>
</dbReference>
<dbReference type="AlphaFoldDB" id="A0A329MC26"/>
<organism evidence="9 10">
    <name type="scientific">Paenibacillus contaminans</name>
    <dbReference type="NCBI Taxonomy" id="450362"/>
    <lineage>
        <taxon>Bacteria</taxon>
        <taxon>Bacillati</taxon>
        <taxon>Bacillota</taxon>
        <taxon>Bacilli</taxon>
        <taxon>Bacillales</taxon>
        <taxon>Paenibacillaceae</taxon>
        <taxon>Paenibacillus</taxon>
    </lineage>
</organism>
<evidence type="ECO:0000256" key="2">
    <source>
        <dbReference type="ARBA" id="ARBA00009298"/>
    </source>
</evidence>
<gene>
    <name evidence="9" type="ORF">DQG23_26345</name>
</gene>
<dbReference type="InterPro" id="IPR049177">
    <property type="entry name" value="MgtC_SapB_SrpB_YhiD_N"/>
</dbReference>
<accession>A0A329MC26</accession>
<name>A0A329MC26_9BACL</name>
<feature type="transmembrane region" description="Helical" evidence="7">
    <location>
        <begin position="99"/>
        <end position="115"/>
    </location>
</feature>
<comment type="similarity">
    <text evidence="2">Belongs to the MgtC/SapB family.</text>
</comment>
<evidence type="ECO:0000313" key="10">
    <source>
        <dbReference type="Proteomes" id="UP000250369"/>
    </source>
</evidence>